<keyword evidence="1" id="KW-1133">Transmembrane helix</keyword>
<gene>
    <name evidence="2" type="ORF">MERR_LOCUS35451</name>
</gene>
<proteinExistence type="predicted"/>
<dbReference type="InterPro" id="IPR006927">
    <property type="entry name" value="DUF639"/>
</dbReference>
<dbReference type="EMBL" id="CACVBM020001385">
    <property type="protein sequence ID" value="CAA7048216.1"/>
    <property type="molecule type" value="Genomic_DNA"/>
</dbReference>
<accession>A0A6D2KJ08</accession>
<keyword evidence="1" id="KW-0812">Transmembrane</keyword>
<organism evidence="2 3">
    <name type="scientific">Microthlaspi erraticum</name>
    <dbReference type="NCBI Taxonomy" id="1685480"/>
    <lineage>
        <taxon>Eukaryota</taxon>
        <taxon>Viridiplantae</taxon>
        <taxon>Streptophyta</taxon>
        <taxon>Embryophyta</taxon>
        <taxon>Tracheophyta</taxon>
        <taxon>Spermatophyta</taxon>
        <taxon>Magnoliopsida</taxon>
        <taxon>eudicotyledons</taxon>
        <taxon>Gunneridae</taxon>
        <taxon>Pentapetalae</taxon>
        <taxon>rosids</taxon>
        <taxon>malvids</taxon>
        <taxon>Brassicales</taxon>
        <taxon>Brassicaceae</taxon>
        <taxon>Coluteocarpeae</taxon>
        <taxon>Microthlaspi</taxon>
    </lineage>
</organism>
<evidence type="ECO:0008006" key="4">
    <source>
        <dbReference type="Google" id="ProtNLM"/>
    </source>
</evidence>
<evidence type="ECO:0000313" key="2">
    <source>
        <dbReference type="EMBL" id="CAA7048216.1"/>
    </source>
</evidence>
<evidence type="ECO:0000313" key="3">
    <source>
        <dbReference type="Proteomes" id="UP000467841"/>
    </source>
</evidence>
<keyword evidence="3" id="KW-1185">Reference proteome</keyword>
<keyword evidence="1" id="KW-0472">Membrane</keyword>
<dbReference type="PANTHER" id="PTHR31860:SF6">
    <property type="entry name" value="HEAT-INDUCIBLE TRANSCRIPTION REPRESSOR (DUF639)"/>
    <property type="match status" value="1"/>
</dbReference>
<sequence length="695" mass="77645">MSSKTRDVLEGLVKDSSLKWLLGKQNSIDEEIEEIENSPSAGANWIPELSPVANVVIRRCSKILGVSVSDLQDSFKREASESVKQPSMFPRNFLEYCCFRALALSIGVTGHLSDKQFRRLTFDMMVAWEVPSAASQALLSVDEDPTVSLEAFSRIAPAVPIIADVIICENLFGVLTSSSNGVRLHFSVYDKYLYALERAIKKMKSQSESSLLSGVRSKGENILEIDGTVTTQPVLEHIGISAWPGRLILTDHSLYFEAVKVVSFDTPKRYSLSEDLKQVIKPELTGPWGTRLFDKAVSYKSISLPEPVVMEFPELKGHTRRDYWLAIILEVLYVHKYIKKFKITTTGVAKDEAISKAVLGILRVQAIQELGLTNPVRYENLLPFSLCDQLPGGDHILETLAEMSSSRVLDRTNKAKEGSLYSISASDMVSQLGLVFGSSPRSSSSSSSLVVGEVVVGDVNPLERAVKQSRKNYEKVVLAQETVNGVKVDGIDTNLAVMKELLLPVMETGNWLLSLAYWDDPLKSFVFCLFSTFIIYRGWIGYVSAIASLFLAGFIVLTRYFSNRDKAMIELRVIAPPPMNTMEQLLAVQNAISQLEQQVQDANIVLLKFRALLLSLFPQATEKFAVGIVIAALMLVLLPWNFFILVVFLELFTRYSPLRRASTERLMRRLKEWWFSIPAAPVVLEQSKDDSKKTK</sequence>
<dbReference type="Pfam" id="PF04842">
    <property type="entry name" value="DUF639"/>
    <property type="match status" value="1"/>
</dbReference>
<dbReference type="AlphaFoldDB" id="A0A6D2KJ08"/>
<feature type="transmembrane region" description="Helical" evidence="1">
    <location>
        <begin position="624"/>
        <end position="649"/>
    </location>
</feature>
<evidence type="ECO:0000256" key="1">
    <source>
        <dbReference type="SAM" id="Phobius"/>
    </source>
</evidence>
<dbReference type="OrthoDB" id="2016709at2759"/>
<feature type="transmembrane region" description="Helical" evidence="1">
    <location>
        <begin position="539"/>
        <end position="562"/>
    </location>
</feature>
<dbReference type="PANTHER" id="PTHR31860">
    <property type="entry name" value="HEAT-INDUCIBLE TRANSCRIPTION REPRESSOR (DUF639)-RELATED"/>
    <property type="match status" value="1"/>
</dbReference>
<name>A0A6D2KJ08_9BRAS</name>
<protein>
    <recommendedName>
        <fullName evidence="4">GRAM domain-containing protein</fullName>
    </recommendedName>
</protein>
<comment type="caution">
    <text evidence="2">The sequence shown here is derived from an EMBL/GenBank/DDBJ whole genome shotgun (WGS) entry which is preliminary data.</text>
</comment>
<dbReference type="Proteomes" id="UP000467841">
    <property type="component" value="Unassembled WGS sequence"/>
</dbReference>
<reference evidence="2" key="1">
    <citation type="submission" date="2020-01" db="EMBL/GenBank/DDBJ databases">
        <authorList>
            <person name="Mishra B."/>
        </authorList>
    </citation>
    <scope>NUCLEOTIDE SEQUENCE [LARGE SCALE GENOMIC DNA]</scope>
</reference>